<dbReference type="RefSeq" id="XP_066067585.1">
    <property type="nucleotide sequence ID" value="XM_066211488.1"/>
</dbReference>
<protein>
    <submittedName>
        <fullName evidence="2">Uncharacterized protein</fullName>
    </submittedName>
</protein>
<dbReference type="PANTHER" id="PTHR34117:SF1">
    <property type="entry name" value="STYLE CELL-CYCLE INHIBITOR 1"/>
    <property type="match status" value="1"/>
</dbReference>
<reference evidence="2" key="3">
    <citation type="submission" date="2024-01" db="EMBL/GenBank/DDBJ databases">
        <authorList>
            <person name="Coelho M.A."/>
            <person name="David-Palma M."/>
            <person name="Shea T."/>
            <person name="Sun S."/>
            <person name="Cuomo C.A."/>
            <person name="Heitman J."/>
        </authorList>
    </citation>
    <scope>NUCLEOTIDE SEQUENCE</scope>
    <source>
        <strain evidence="2">CBS 7841</strain>
    </source>
</reference>
<dbReference type="AlphaFoldDB" id="A0A1E3IRA8"/>
<organism evidence="2 3">
    <name type="scientific">Cryptococcus depauperatus CBS 7841</name>
    <dbReference type="NCBI Taxonomy" id="1295531"/>
    <lineage>
        <taxon>Eukaryota</taxon>
        <taxon>Fungi</taxon>
        <taxon>Dikarya</taxon>
        <taxon>Basidiomycota</taxon>
        <taxon>Agaricomycotina</taxon>
        <taxon>Tremellomycetes</taxon>
        <taxon>Tremellales</taxon>
        <taxon>Cryptococcaceae</taxon>
        <taxon>Cryptococcus</taxon>
    </lineage>
</organism>
<keyword evidence="3" id="KW-1185">Reference proteome</keyword>
<proteinExistence type="predicted"/>
<dbReference type="PANTHER" id="PTHR34117">
    <property type="entry name" value="STYLE CELL-CYCLE INHIBITOR 1"/>
    <property type="match status" value="1"/>
</dbReference>
<evidence type="ECO:0000313" key="2">
    <source>
        <dbReference type="EMBL" id="WVN86885.1"/>
    </source>
</evidence>
<dbReference type="InterPro" id="IPR044688">
    <property type="entry name" value="SCI-1-like"/>
</dbReference>
<reference evidence="2" key="2">
    <citation type="journal article" date="2022" name="Elife">
        <title>Obligate sexual reproduction of a homothallic fungus closely related to the Cryptococcus pathogenic species complex.</title>
        <authorList>
            <person name="Passer A.R."/>
            <person name="Clancey S.A."/>
            <person name="Shea T."/>
            <person name="David-Palma M."/>
            <person name="Averette A.F."/>
            <person name="Boekhout T."/>
            <person name="Porcel B.M."/>
            <person name="Nowrousian M."/>
            <person name="Cuomo C.A."/>
            <person name="Sun S."/>
            <person name="Heitman J."/>
            <person name="Coelho M.A."/>
        </authorList>
    </citation>
    <scope>NUCLEOTIDE SEQUENCE</scope>
    <source>
        <strain evidence="2">CBS 7841</strain>
    </source>
</reference>
<evidence type="ECO:0000256" key="1">
    <source>
        <dbReference type="SAM" id="MobiDB-lite"/>
    </source>
</evidence>
<dbReference type="OrthoDB" id="2139939at2759"/>
<feature type="compositionally biased region" description="Basic and acidic residues" evidence="1">
    <location>
        <begin position="300"/>
        <end position="327"/>
    </location>
</feature>
<dbReference type="VEuPathDB" id="FungiDB:L203_01311"/>
<feature type="compositionally biased region" description="Basic and acidic residues" evidence="1">
    <location>
        <begin position="15"/>
        <end position="67"/>
    </location>
</feature>
<name>A0A1E3IRA8_9TREE</name>
<evidence type="ECO:0000313" key="3">
    <source>
        <dbReference type="Proteomes" id="UP000094043"/>
    </source>
</evidence>
<sequence length="351" mass="40709">MESRESRNKLKSSHRKQESAYGRDKDSYRHHERSVSPRRERESRGNKNREREKDKELDSRSRREKETLASGEDLVNLKEIGVKEISEDDYFLKSSEFKSWLKEERGKYLDEMSSESAHKYFRKFVRRWNDGELPRKHYSPPKILPASSHTGYQWSFAERGDLPLLASVREEVNRMTHSGVSSIGSRRGNDEVGSSVGPMFPSLSSVRSLGPSLPTASDRQYAHEASQDARKHERQSAYREDARRANEIVPKNDGKEGRMEEKRAKNAENRAYRDKDTSAGLESDERTLLGDSNSFAAAVRRRDEAQARRREQKELANQDQRAKIDERLQERKQKEAATMEMLKTLAKQRFG</sequence>
<gene>
    <name evidence="2" type="ORF">L203_102059</name>
</gene>
<dbReference type="GeneID" id="91086271"/>
<accession>A0A1E3IRA8</accession>
<feature type="region of interest" description="Disordered" evidence="1">
    <location>
        <begin position="177"/>
        <end position="327"/>
    </location>
</feature>
<feature type="compositionally biased region" description="Basic and acidic residues" evidence="1">
    <location>
        <begin position="220"/>
        <end position="288"/>
    </location>
</feature>
<dbReference type="Proteomes" id="UP000094043">
    <property type="component" value="Chromosome 2"/>
</dbReference>
<reference evidence="2" key="1">
    <citation type="submission" date="2016-06" db="EMBL/GenBank/DDBJ databases">
        <authorList>
            <person name="Cuomo C."/>
            <person name="Litvintseva A."/>
            <person name="Heitman J."/>
            <person name="Chen Y."/>
            <person name="Sun S."/>
            <person name="Springer D."/>
            <person name="Dromer F."/>
            <person name="Young S."/>
            <person name="Zeng Q."/>
            <person name="Chapman S."/>
            <person name="Gujja S."/>
            <person name="Saif S."/>
            <person name="Birren B."/>
        </authorList>
    </citation>
    <scope>NUCLEOTIDE SEQUENCE</scope>
    <source>
        <strain evidence="2">CBS 7841</strain>
    </source>
</reference>
<dbReference type="EMBL" id="CP143785">
    <property type="protein sequence ID" value="WVN86885.1"/>
    <property type="molecule type" value="Genomic_DNA"/>
</dbReference>
<feature type="region of interest" description="Disordered" evidence="1">
    <location>
        <begin position="1"/>
        <end position="73"/>
    </location>
</feature>
<dbReference type="KEGG" id="cdep:91086271"/>